<proteinExistence type="predicted"/>
<feature type="region of interest" description="Disordered" evidence="1">
    <location>
        <begin position="1"/>
        <end position="39"/>
    </location>
</feature>
<dbReference type="EMBL" id="NMUH01002713">
    <property type="protein sequence ID" value="MQM01656.1"/>
    <property type="molecule type" value="Genomic_DNA"/>
</dbReference>
<organism evidence="2 3">
    <name type="scientific">Colocasia esculenta</name>
    <name type="common">Wild taro</name>
    <name type="synonym">Arum esculentum</name>
    <dbReference type="NCBI Taxonomy" id="4460"/>
    <lineage>
        <taxon>Eukaryota</taxon>
        <taxon>Viridiplantae</taxon>
        <taxon>Streptophyta</taxon>
        <taxon>Embryophyta</taxon>
        <taxon>Tracheophyta</taxon>
        <taxon>Spermatophyta</taxon>
        <taxon>Magnoliopsida</taxon>
        <taxon>Liliopsida</taxon>
        <taxon>Araceae</taxon>
        <taxon>Aroideae</taxon>
        <taxon>Colocasieae</taxon>
        <taxon>Colocasia</taxon>
    </lineage>
</organism>
<reference evidence="2" key="1">
    <citation type="submission" date="2017-07" db="EMBL/GenBank/DDBJ databases">
        <title>Taro Niue Genome Assembly and Annotation.</title>
        <authorList>
            <person name="Atibalentja N."/>
            <person name="Keating K."/>
            <person name="Fields C.J."/>
        </authorList>
    </citation>
    <scope>NUCLEOTIDE SEQUENCE</scope>
    <source>
        <strain evidence="2">Niue_2</strain>
        <tissue evidence="2">Leaf</tissue>
    </source>
</reference>
<dbReference type="AlphaFoldDB" id="A0A843W0R6"/>
<dbReference type="Proteomes" id="UP000652761">
    <property type="component" value="Unassembled WGS sequence"/>
</dbReference>
<evidence type="ECO:0000313" key="2">
    <source>
        <dbReference type="EMBL" id="MQM01656.1"/>
    </source>
</evidence>
<accession>A0A843W0R6</accession>
<sequence length="134" mass="13643">MPIGPSSTALGGWRRRRQRTGPLASPGHASAPGGPVSTVSRVWRGASHASALGAGGLAAAAAATRQQQHQAALPPLQAAEAAAFLPSTEPSRLLSPSSHPLHFLPINTPMGGFHVHASARHKRSVCSALSVLCA</sequence>
<gene>
    <name evidence="2" type="ORF">Taro_034412</name>
</gene>
<keyword evidence="3" id="KW-1185">Reference proteome</keyword>
<evidence type="ECO:0000313" key="3">
    <source>
        <dbReference type="Proteomes" id="UP000652761"/>
    </source>
</evidence>
<evidence type="ECO:0000256" key="1">
    <source>
        <dbReference type="SAM" id="MobiDB-lite"/>
    </source>
</evidence>
<comment type="caution">
    <text evidence="2">The sequence shown here is derived from an EMBL/GenBank/DDBJ whole genome shotgun (WGS) entry which is preliminary data.</text>
</comment>
<protein>
    <submittedName>
        <fullName evidence="2">Uncharacterized protein</fullName>
    </submittedName>
</protein>
<name>A0A843W0R6_COLES</name>